<dbReference type="CDD" id="cd16510">
    <property type="entry name" value="RING-HC_IAPs"/>
    <property type="match status" value="1"/>
</dbReference>
<dbReference type="SMART" id="SM00184">
    <property type="entry name" value="RING"/>
    <property type="match status" value="1"/>
</dbReference>
<dbReference type="Proteomes" id="UP000792457">
    <property type="component" value="Unassembled WGS sequence"/>
</dbReference>
<dbReference type="GO" id="GO:0008270">
    <property type="term" value="F:zinc ion binding"/>
    <property type="evidence" value="ECO:0007669"/>
    <property type="project" value="UniProtKB-KW"/>
</dbReference>
<dbReference type="GO" id="GO:0005737">
    <property type="term" value="C:cytoplasm"/>
    <property type="evidence" value="ECO:0007669"/>
    <property type="project" value="TreeGrafter"/>
</dbReference>
<keyword evidence="8" id="KW-1185">Reference proteome</keyword>
<evidence type="ECO:0000256" key="5">
    <source>
        <dbReference type="SAM" id="MobiDB-lite"/>
    </source>
</evidence>
<reference evidence="7" key="2">
    <citation type="submission" date="2017-10" db="EMBL/GenBank/DDBJ databases">
        <title>Ladona fulva Genome sequencing and assembly.</title>
        <authorList>
            <person name="Murali S."/>
            <person name="Richards S."/>
            <person name="Bandaranaike D."/>
            <person name="Bellair M."/>
            <person name="Blankenburg K."/>
            <person name="Chao H."/>
            <person name="Dinh H."/>
            <person name="Doddapaneni H."/>
            <person name="Dugan-Rocha S."/>
            <person name="Elkadiri S."/>
            <person name="Gnanaolivu R."/>
            <person name="Hernandez B."/>
            <person name="Skinner E."/>
            <person name="Javaid M."/>
            <person name="Lee S."/>
            <person name="Li M."/>
            <person name="Ming W."/>
            <person name="Munidasa M."/>
            <person name="Muniz J."/>
            <person name="Nguyen L."/>
            <person name="Hughes D."/>
            <person name="Osuji N."/>
            <person name="Pu L.-L."/>
            <person name="Puazo M."/>
            <person name="Qu C."/>
            <person name="Quiroz J."/>
            <person name="Raj R."/>
            <person name="Weissenberger G."/>
            <person name="Xin Y."/>
            <person name="Zou X."/>
            <person name="Han Y."/>
            <person name="Worley K."/>
            <person name="Muzny D."/>
            <person name="Gibbs R."/>
        </authorList>
    </citation>
    <scope>NUCLEOTIDE SEQUENCE</scope>
    <source>
        <strain evidence="7">Sampled in the wild</strain>
    </source>
</reference>
<dbReference type="GO" id="GO:0005634">
    <property type="term" value="C:nucleus"/>
    <property type="evidence" value="ECO:0007669"/>
    <property type="project" value="TreeGrafter"/>
</dbReference>
<dbReference type="Gene3D" id="3.30.40.10">
    <property type="entry name" value="Zinc/RING finger domain, C3HC4 (zinc finger)"/>
    <property type="match status" value="1"/>
</dbReference>
<feature type="compositionally biased region" description="Acidic residues" evidence="5">
    <location>
        <begin position="258"/>
        <end position="269"/>
    </location>
</feature>
<sequence length="434" mass="49233">MTEITTLGREGRPNHLLNNYEGQSHGEIESFRSHSSTNHQPHRRTGTSTSPSVDVAVEPRNYCQHDLRPERLQREISREEISIENNGEGNDFLSCSDSDGEDISSRGTTYGNDSEREPTPFYFSVNDGDTDESNPDFSMYDSDTDDSNPDLTAFTDSVHNETTSQRVEGHEPNDPSSDEFAFNREIEPDRITEGVNIRASNEVHDFVDFPHCHFDSVRYDPELEEEAYSVYSNDSSSIVESIYDSDASEEYNASVYDSVEEDESEDENEDIRSPDEVTNVSEGESGYRDVMSTEDREAEASEDNPSFSVDDPYHSPLDAEREEHGDMTIEDEEVAKLTERLVLEEKRKEENNPESGACGTSFRETILEQALETLERENEKYRLSLTCKVCLNQEVQVVFVPCGHLATCSQCSLNLYTCPLCRRGILNRIRVYKS</sequence>
<reference evidence="7" key="1">
    <citation type="submission" date="2013-04" db="EMBL/GenBank/DDBJ databases">
        <authorList>
            <person name="Qu J."/>
            <person name="Murali S.C."/>
            <person name="Bandaranaike D."/>
            <person name="Bellair M."/>
            <person name="Blankenburg K."/>
            <person name="Chao H."/>
            <person name="Dinh H."/>
            <person name="Doddapaneni H."/>
            <person name="Downs B."/>
            <person name="Dugan-Rocha S."/>
            <person name="Elkadiri S."/>
            <person name="Gnanaolivu R.D."/>
            <person name="Hernandez B."/>
            <person name="Javaid M."/>
            <person name="Jayaseelan J.C."/>
            <person name="Lee S."/>
            <person name="Li M."/>
            <person name="Ming W."/>
            <person name="Munidasa M."/>
            <person name="Muniz J."/>
            <person name="Nguyen L."/>
            <person name="Ongeri F."/>
            <person name="Osuji N."/>
            <person name="Pu L.-L."/>
            <person name="Puazo M."/>
            <person name="Qu C."/>
            <person name="Quiroz J."/>
            <person name="Raj R."/>
            <person name="Weissenberger G."/>
            <person name="Xin Y."/>
            <person name="Zou X."/>
            <person name="Han Y."/>
            <person name="Richards S."/>
            <person name="Worley K."/>
            <person name="Muzny D."/>
            <person name="Gibbs R."/>
        </authorList>
    </citation>
    <scope>NUCLEOTIDE SEQUENCE</scope>
    <source>
        <strain evidence="7">Sampled in the wild</strain>
    </source>
</reference>
<feature type="compositionally biased region" description="Basic and acidic residues" evidence="5">
    <location>
        <begin position="63"/>
        <end position="81"/>
    </location>
</feature>
<dbReference type="GO" id="GO:0043066">
    <property type="term" value="P:negative regulation of apoptotic process"/>
    <property type="evidence" value="ECO:0007669"/>
    <property type="project" value="TreeGrafter"/>
</dbReference>
<dbReference type="PANTHER" id="PTHR10044">
    <property type="entry name" value="INHIBITOR OF APOPTOSIS"/>
    <property type="match status" value="1"/>
</dbReference>
<dbReference type="InterPro" id="IPR013083">
    <property type="entry name" value="Znf_RING/FYVE/PHD"/>
</dbReference>
<feature type="region of interest" description="Disordered" evidence="5">
    <location>
        <begin position="1"/>
        <end position="182"/>
    </location>
</feature>
<keyword evidence="3" id="KW-0862">Zinc</keyword>
<keyword evidence="1" id="KW-0479">Metal-binding</keyword>
<feature type="compositionally biased region" description="Basic and acidic residues" evidence="5">
    <location>
        <begin position="311"/>
        <end position="325"/>
    </location>
</feature>
<evidence type="ECO:0000256" key="2">
    <source>
        <dbReference type="ARBA" id="ARBA00022771"/>
    </source>
</evidence>
<keyword evidence="2 4" id="KW-0863">Zinc-finger</keyword>
<dbReference type="OrthoDB" id="774873at2759"/>
<dbReference type="InterPro" id="IPR050784">
    <property type="entry name" value="IAP"/>
</dbReference>
<evidence type="ECO:0000256" key="3">
    <source>
        <dbReference type="ARBA" id="ARBA00022833"/>
    </source>
</evidence>
<feature type="domain" description="RING-type" evidence="6">
    <location>
        <begin position="387"/>
        <end position="422"/>
    </location>
</feature>
<evidence type="ECO:0000259" key="6">
    <source>
        <dbReference type="PROSITE" id="PS50089"/>
    </source>
</evidence>
<dbReference type="InterPro" id="IPR001841">
    <property type="entry name" value="Znf_RING"/>
</dbReference>
<dbReference type="Pfam" id="PF13920">
    <property type="entry name" value="zf-C3HC4_3"/>
    <property type="match status" value="1"/>
</dbReference>
<dbReference type="GO" id="GO:0031398">
    <property type="term" value="P:positive regulation of protein ubiquitination"/>
    <property type="evidence" value="ECO:0007669"/>
    <property type="project" value="TreeGrafter"/>
</dbReference>
<evidence type="ECO:0000313" key="8">
    <source>
        <dbReference type="Proteomes" id="UP000792457"/>
    </source>
</evidence>
<dbReference type="PROSITE" id="PS50089">
    <property type="entry name" value="ZF_RING_2"/>
    <property type="match status" value="1"/>
</dbReference>
<dbReference type="PANTHER" id="PTHR10044:SF139">
    <property type="entry name" value="DEATH-ASSOCIATED INHIBITOR OF APOPTOSIS 2"/>
    <property type="match status" value="1"/>
</dbReference>
<accession>A0A8K0KA24</accession>
<gene>
    <name evidence="7" type="ORF">J437_LFUL011534</name>
</gene>
<evidence type="ECO:0000313" key="7">
    <source>
        <dbReference type="EMBL" id="KAG8230532.1"/>
    </source>
</evidence>
<dbReference type="GO" id="GO:0051726">
    <property type="term" value="P:regulation of cell cycle"/>
    <property type="evidence" value="ECO:0007669"/>
    <property type="project" value="TreeGrafter"/>
</dbReference>
<dbReference type="GO" id="GO:0043027">
    <property type="term" value="F:cysteine-type endopeptidase inhibitor activity involved in apoptotic process"/>
    <property type="evidence" value="ECO:0007669"/>
    <property type="project" value="TreeGrafter"/>
</dbReference>
<feature type="compositionally biased region" description="Basic and acidic residues" evidence="5">
    <location>
        <begin position="285"/>
        <end position="299"/>
    </location>
</feature>
<organism evidence="7 8">
    <name type="scientific">Ladona fulva</name>
    <name type="common">Scarce chaser dragonfly</name>
    <name type="synonym">Libellula fulva</name>
    <dbReference type="NCBI Taxonomy" id="123851"/>
    <lineage>
        <taxon>Eukaryota</taxon>
        <taxon>Metazoa</taxon>
        <taxon>Ecdysozoa</taxon>
        <taxon>Arthropoda</taxon>
        <taxon>Hexapoda</taxon>
        <taxon>Insecta</taxon>
        <taxon>Pterygota</taxon>
        <taxon>Palaeoptera</taxon>
        <taxon>Odonata</taxon>
        <taxon>Epiprocta</taxon>
        <taxon>Anisoptera</taxon>
        <taxon>Libelluloidea</taxon>
        <taxon>Libellulidae</taxon>
        <taxon>Ladona</taxon>
    </lineage>
</organism>
<protein>
    <recommendedName>
        <fullName evidence="6">RING-type domain-containing protein</fullName>
    </recommendedName>
</protein>
<feature type="compositionally biased region" description="Polar residues" evidence="5">
    <location>
        <begin position="154"/>
        <end position="166"/>
    </location>
</feature>
<proteinExistence type="predicted"/>
<dbReference type="FunFam" id="1.10.1170.10:FF:000002">
    <property type="entry name" value="Baculoviral IAP repeat containing 7"/>
    <property type="match status" value="1"/>
</dbReference>
<dbReference type="GO" id="GO:0061630">
    <property type="term" value="F:ubiquitin protein ligase activity"/>
    <property type="evidence" value="ECO:0007669"/>
    <property type="project" value="TreeGrafter"/>
</dbReference>
<evidence type="ECO:0000256" key="4">
    <source>
        <dbReference type="PROSITE-ProRule" id="PRU00175"/>
    </source>
</evidence>
<dbReference type="SUPFAM" id="SSF57850">
    <property type="entry name" value="RING/U-box"/>
    <property type="match status" value="1"/>
</dbReference>
<comment type="caution">
    <text evidence="7">The sequence shown here is derived from an EMBL/GenBank/DDBJ whole genome shotgun (WGS) entry which is preliminary data.</text>
</comment>
<feature type="region of interest" description="Disordered" evidence="5">
    <location>
        <begin position="244"/>
        <end position="325"/>
    </location>
</feature>
<name>A0A8K0KA24_LADFU</name>
<evidence type="ECO:0000256" key="1">
    <source>
        <dbReference type="ARBA" id="ARBA00022723"/>
    </source>
</evidence>
<dbReference type="EMBL" id="KZ308493">
    <property type="protein sequence ID" value="KAG8230532.1"/>
    <property type="molecule type" value="Genomic_DNA"/>
</dbReference>
<dbReference type="AlphaFoldDB" id="A0A8K0KA24"/>